<dbReference type="RefSeq" id="WP_313984404.1">
    <property type="nucleotide sequence ID" value="NZ_JASJOR010000010.1"/>
</dbReference>
<dbReference type="Pfam" id="PF00480">
    <property type="entry name" value="ROK"/>
    <property type="match status" value="1"/>
</dbReference>
<dbReference type="PANTHER" id="PTHR18964:SF149">
    <property type="entry name" value="BIFUNCTIONAL UDP-N-ACETYLGLUCOSAMINE 2-EPIMERASE_N-ACETYLMANNOSAMINE KINASE"/>
    <property type="match status" value="1"/>
</dbReference>
<dbReference type="PROSITE" id="PS01125">
    <property type="entry name" value="ROK"/>
    <property type="match status" value="1"/>
</dbReference>
<accession>A0AAE3U8W6</accession>
<dbReference type="AlphaFoldDB" id="A0AAE3U8W6"/>
<dbReference type="Proteomes" id="UP001228581">
    <property type="component" value="Unassembled WGS sequence"/>
</dbReference>
<dbReference type="PANTHER" id="PTHR18964">
    <property type="entry name" value="ROK (REPRESSOR, ORF, KINASE) FAMILY"/>
    <property type="match status" value="1"/>
</dbReference>
<dbReference type="InterPro" id="IPR000600">
    <property type="entry name" value="ROK"/>
</dbReference>
<dbReference type="EMBL" id="JASJOS010000012">
    <property type="protein sequence ID" value="MDJ1483886.1"/>
    <property type="molecule type" value="Genomic_DNA"/>
</dbReference>
<dbReference type="InterPro" id="IPR043129">
    <property type="entry name" value="ATPase_NBD"/>
</dbReference>
<gene>
    <name evidence="2" type="ORF">QNI16_25530</name>
    <name evidence="3" type="ORF">QNI19_13720</name>
</gene>
<dbReference type="SUPFAM" id="SSF46785">
    <property type="entry name" value="Winged helix' DNA-binding domain"/>
    <property type="match status" value="1"/>
</dbReference>
<reference evidence="2 4" key="1">
    <citation type="submission" date="2023-05" db="EMBL/GenBank/DDBJ databases">
        <authorList>
            <person name="Zhang X."/>
        </authorList>
    </citation>
    <scope>NUCLEOTIDE SEQUENCE</scope>
    <source>
        <strain evidence="3 4">DM2B3-1</strain>
        <strain evidence="2">YF14B1</strain>
    </source>
</reference>
<dbReference type="InterPro" id="IPR049874">
    <property type="entry name" value="ROK_cs"/>
</dbReference>
<sequence>MLEIKESVVEIKKSRLKHLLLKELYISGPSTVIKISKIVHSSPPSIAMLLNELAEEGWVMEVGVGSSKSGRKPVLYGLNSSHGFVVTWSISKVKGRLVLYNLNHDVYAEKDYNFKLENNNSYAAFIAEKTREFLKEEKIDSSRIIGVGICMPGLIDKNTGYNYTHKNKEDKPLNALIEKYLDVPAFTLNDAKAIAFGEKRFGLAKDYNDVLAINIDWGVGLGILLKGEVFNGTAGFAGELGHIQVRPMGELCSCGKTGCLETVTTTEVLIRRVKEEIAKGRVSKILQLSNGEKDTITEDLIIAATHQGDELCIDLFQEIGTELGKALSIAVHLFNPELIIVDGLLARAGKFITIPIEQAINKYCLAEFRDHLKIMTSQLRESAASFGMYAYVMEHIFESGV</sequence>
<name>A0AAE3U8W6_9BACT</name>
<comment type="caution">
    <text evidence="2">The sequence shown here is derived from an EMBL/GenBank/DDBJ whole genome shotgun (WGS) entry which is preliminary data.</text>
</comment>
<organism evidence="2 5">
    <name type="scientific">Xanthocytophaga flava</name>
    <dbReference type="NCBI Taxonomy" id="3048013"/>
    <lineage>
        <taxon>Bacteria</taxon>
        <taxon>Pseudomonadati</taxon>
        <taxon>Bacteroidota</taxon>
        <taxon>Cytophagia</taxon>
        <taxon>Cytophagales</taxon>
        <taxon>Rhodocytophagaceae</taxon>
        <taxon>Xanthocytophaga</taxon>
    </lineage>
</organism>
<dbReference type="SUPFAM" id="SSF53067">
    <property type="entry name" value="Actin-like ATPase domain"/>
    <property type="match status" value="1"/>
</dbReference>
<protein>
    <submittedName>
        <fullName evidence="2">ROK family protein</fullName>
    </submittedName>
</protein>
<evidence type="ECO:0000313" key="3">
    <source>
        <dbReference type="EMBL" id="MDJ1493997.1"/>
    </source>
</evidence>
<keyword evidence="4" id="KW-1185">Reference proteome</keyword>
<dbReference type="InterPro" id="IPR036388">
    <property type="entry name" value="WH-like_DNA-bd_sf"/>
</dbReference>
<comment type="similarity">
    <text evidence="1">Belongs to the ROK (NagC/XylR) family.</text>
</comment>
<evidence type="ECO:0000313" key="5">
    <source>
        <dbReference type="Proteomes" id="UP001241110"/>
    </source>
</evidence>
<evidence type="ECO:0000256" key="1">
    <source>
        <dbReference type="ARBA" id="ARBA00006479"/>
    </source>
</evidence>
<dbReference type="Proteomes" id="UP001241110">
    <property type="component" value="Unassembled WGS sequence"/>
</dbReference>
<dbReference type="EMBL" id="JASJOT010000008">
    <property type="protein sequence ID" value="MDJ1493997.1"/>
    <property type="molecule type" value="Genomic_DNA"/>
</dbReference>
<proteinExistence type="inferred from homology"/>
<evidence type="ECO:0000313" key="4">
    <source>
        <dbReference type="Proteomes" id="UP001228581"/>
    </source>
</evidence>
<evidence type="ECO:0000313" key="2">
    <source>
        <dbReference type="EMBL" id="MDJ1483886.1"/>
    </source>
</evidence>
<dbReference type="Gene3D" id="1.10.10.10">
    <property type="entry name" value="Winged helix-like DNA-binding domain superfamily/Winged helix DNA-binding domain"/>
    <property type="match status" value="1"/>
</dbReference>
<dbReference type="InterPro" id="IPR036390">
    <property type="entry name" value="WH_DNA-bd_sf"/>
</dbReference>
<dbReference type="Gene3D" id="3.30.420.40">
    <property type="match status" value="2"/>
</dbReference>